<dbReference type="EMBL" id="JBHUPE010000007">
    <property type="protein sequence ID" value="MFD2905900.1"/>
    <property type="molecule type" value="Genomic_DNA"/>
</dbReference>
<keyword evidence="1" id="KW-0328">Glycosyltransferase</keyword>
<dbReference type="CDD" id="cd00761">
    <property type="entry name" value="Glyco_tranf_GTA_type"/>
    <property type="match status" value="1"/>
</dbReference>
<name>A0ABW5Z0H8_9SPHI</name>
<dbReference type="PANTHER" id="PTHR22916:SF51">
    <property type="entry name" value="GLYCOSYLTRANSFERASE EPSH-RELATED"/>
    <property type="match status" value="1"/>
</dbReference>
<evidence type="ECO:0000259" key="3">
    <source>
        <dbReference type="Pfam" id="PF00535"/>
    </source>
</evidence>
<evidence type="ECO:0000256" key="1">
    <source>
        <dbReference type="ARBA" id="ARBA00022676"/>
    </source>
</evidence>
<sequence length="306" mass="35842">MTEEKKLSIIIPCYNVEEHILTLLQTLVDQYNEHLEIILINDGSTDQTAYKLENFIRNHVGKSIYLFSFINRGASKSRTAGLSYAKGQYIAFIDSDDLISDDYIIKLLTATAQNPDLIYYSSIQQKRGETGYNYKISFEENSIIRDSDAFLNNQLKKNYWTAAVWTYIFKRSLVQKSCAVFTDRSAHEDHLFSLSLLAYAKKIVIIKSILYIQLITKGSLTNSKKDISYIHSRYQAYRECKKLVEANFTKQTISTYQYWSLEQCYGIWREIYSLRSLVYNWEFWKMCFRNKDFGQFVLNKILPIGL</sequence>
<dbReference type="Pfam" id="PF00535">
    <property type="entry name" value="Glycos_transf_2"/>
    <property type="match status" value="1"/>
</dbReference>
<dbReference type="Proteomes" id="UP001597509">
    <property type="component" value="Unassembled WGS sequence"/>
</dbReference>
<keyword evidence="5" id="KW-1185">Reference proteome</keyword>
<organism evidence="4 5">
    <name type="scientific">Sphingobacterium anhuiense</name>
    <dbReference type="NCBI Taxonomy" id="493780"/>
    <lineage>
        <taxon>Bacteria</taxon>
        <taxon>Pseudomonadati</taxon>
        <taxon>Bacteroidota</taxon>
        <taxon>Sphingobacteriia</taxon>
        <taxon>Sphingobacteriales</taxon>
        <taxon>Sphingobacteriaceae</taxon>
        <taxon>Sphingobacterium</taxon>
    </lineage>
</organism>
<dbReference type="SUPFAM" id="SSF53448">
    <property type="entry name" value="Nucleotide-diphospho-sugar transferases"/>
    <property type="match status" value="1"/>
</dbReference>
<dbReference type="InterPro" id="IPR001173">
    <property type="entry name" value="Glyco_trans_2-like"/>
</dbReference>
<protein>
    <submittedName>
        <fullName evidence="4">Glycosyltransferase family 2 protein</fullName>
    </submittedName>
</protein>
<comment type="caution">
    <text evidence="4">The sequence shown here is derived from an EMBL/GenBank/DDBJ whole genome shotgun (WGS) entry which is preliminary data.</text>
</comment>
<dbReference type="PANTHER" id="PTHR22916">
    <property type="entry name" value="GLYCOSYLTRANSFERASE"/>
    <property type="match status" value="1"/>
</dbReference>
<evidence type="ECO:0000313" key="4">
    <source>
        <dbReference type="EMBL" id="MFD2905900.1"/>
    </source>
</evidence>
<evidence type="ECO:0000256" key="2">
    <source>
        <dbReference type="ARBA" id="ARBA00022679"/>
    </source>
</evidence>
<evidence type="ECO:0000313" key="5">
    <source>
        <dbReference type="Proteomes" id="UP001597509"/>
    </source>
</evidence>
<feature type="domain" description="Glycosyltransferase 2-like" evidence="3">
    <location>
        <begin position="8"/>
        <end position="161"/>
    </location>
</feature>
<reference evidence="5" key="1">
    <citation type="journal article" date="2019" name="Int. J. Syst. Evol. Microbiol.">
        <title>The Global Catalogue of Microorganisms (GCM) 10K type strain sequencing project: providing services to taxonomists for standard genome sequencing and annotation.</title>
        <authorList>
            <consortium name="The Broad Institute Genomics Platform"/>
            <consortium name="The Broad Institute Genome Sequencing Center for Infectious Disease"/>
            <person name="Wu L."/>
            <person name="Ma J."/>
        </authorList>
    </citation>
    <scope>NUCLEOTIDE SEQUENCE [LARGE SCALE GENOMIC DNA]</scope>
    <source>
        <strain evidence="5">KCTC 22209</strain>
    </source>
</reference>
<dbReference type="RefSeq" id="WP_380922816.1">
    <property type="nucleotide sequence ID" value="NZ_JBHUPE010000007.1"/>
</dbReference>
<keyword evidence="2" id="KW-0808">Transferase</keyword>
<proteinExistence type="predicted"/>
<dbReference type="InterPro" id="IPR029044">
    <property type="entry name" value="Nucleotide-diphossugar_trans"/>
</dbReference>
<accession>A0ABW5Z0H8</accession>
<gene>
    <name evidence="4" type="ORF">ACFS6I_18370</name>
</gene>
<dbReference type="Gene3D" id="3.90.550.10">
    <property type="entry name" value="Spore Coat Polysaccharide Biosynthesis Protein SpsA, Chain A"/>
    <property type="match status" value="1"/>
</dbReference>